<evidence type="ECO:0008006" key="4">
    <source>
        <dbReference type="Google" id="ProtNLM"/>
    </source>
</evidence>
<dbReference type="AlphaFoldDB" id="A0A381NIG0"/>
<feature type="coiled-coil region" evidence="1">
    <location>
        <begin position="445"/>
        <end position="472"/>
    </location>
</feature>
<dbReference type="Pfam" id="PF03993">
    <property type="entry name" value="DUF349"/>
    <property type="match status" value="4"/>
</dbReference>
<protein>
    <recommendedName>
        <fullName evidence="4">DUF349 domain-containing protein</fullName>
    </recommendedName>
</protein>
<feature type="region of interest" description="Disordered" evidence="2">
    <location>
        <begin position="1"/>
        <end position="21"/>
    </location>
</feature>
<accession>A0A381NIG0</accession>
<gene>
    <name evidence="3" type="ORF">METZ01_LOCUS6758</name>
</gene>
<organism evidence="3">
    <name type="scientific">marine metagenome</name>
    <dbReference type="NCBI Taxonomy" id="408172"/>
    <lineage>
        <taxon>unclassified sequences</taxon>
        <taxon>metagenomes</taxon>
        <taxon>ecological metagenomes</taxon>
    </lineage>
</organism>
<evidence type="ECO:0000256" key="1">
    <source>
        <dbReference type="SAM" id="Coils"/>
    </source>
</evidence>
<sequence length="506" mass="59582">MSNEDIKVVSKKKPEVNDSSKELISNSETPIDIYSGIKKKKTIIKSLRDLVNGLEDKSTFKNVKKLQTEWKNIGQLDNPKDKTLWTTYNALLDRFYDNRSIYFELKELDRKKNLELKIKLCDKAEKLINNKNIMKSVSVLNNIHNDFKHIGPAPVDKQEALWNRLKSASDELYKNKKKFISNIKNILNENLDKKNELLIEIKSFSNLKFDDIKKWNNKSKEILILKDKWNSIGGTPKKNSKLISKEFWTSFKGFYNDKSNFFKKIDDLYLSNLKIKNSLIKRVEDLKDSDDWIGSSKEIKSIQKEWKTVGKVPLKKKDQIYKNFKKVCDHFFDRKRVEDKDSIKLYNDNFNAKNKICDTILKLSKKKEFNQEEFLELQIKFLELGHVPKESINTIKNKYKDSLQILLKSASKFMDSTELNKFKFIIEINTLSNNPFSKNKIYKKKIEIRNKINTIQSDIKNLKNNIDFLKESETANNLKKEYLLKIEGSDKEIDFLKLQLNLINKV</sequence>
<reference evidence="3" key="1">
    <citation type="submission" date="2018-05" db="EMBL/GenBank/DDBJ databases">
        <authorList>
            <person name="Lanie J.A."/>
            <person name="Ng W.-L."/>
            <person name="Kazmierczak K.M."/>
            <person name="Andrzejewski T.M."/>
            <person name="Davidsen T.M."/>
            <person name="Wayne K.J."/>
            <person name="Tettelin H."/>
            <person name="Glass J.I."/>
            <person name="Rusch D."/>
            <person name="Podicherti R."/>
            <person name="Tsui H.-C.T."/>
            <person name="Winkler M.E."/>
        </authorList>
    </citation>
    <scope>NUCLEOTIDE SEQUENCE</scope>
</reference>
<dbReference type="InterPro" id="IPR007139">
    <property type="entry name" value="DUF349"/>
</dbReference>
<evidence type="ECO:0000256" key="2">
    <source>
        <dbReference type="SAM" id="MobiDB-lite"/>
    </source>
</evidence>
<dbReference type="EMBL" id="UINC01000355">
    <property type="protein sequence ID" value="SUZ53904.1"/>
    <property type="molecule type" value="Genomic_DNA"/>
</dbReference>
<keyword evidence="1" id="KW-0175">Coiled coil</keyword>
<evidence type="ECO:0000313" key="3">
    <source>
        <dbReference type="EMBL" id="SUZ53904.1"/>
    </source>
</evidence>
<name>A0A381NIG0_9ZZZZ</name>
<proteinExistence type="predicted"/>